<dbReference type="Pfam" id="PF03763">
    <property type="entry name" value="Remorin_C"/>
    <property type="match status" value="1"/>
</dbReference>
<proteinExistence type="inferred from homology"/>
<accession>A0AA89BN20</accession>
<evidence type="ECO:0000259" key="3">
    <source>
        <dbReference type="Pfam" id="PF03763"/>
    </source>
</evidence>
<evidence type="ECO:0000313" key="5">
    <source>
        <dbReference type="Proteomes" id="UP001188597"/>
    </source>
</evidence>
<keyword evidence="5" id="KW-1185">Reference proteome</keyword>
<dbReference type="Proteomes" id="UP001188597">
    <property type="component" value="Unassembled WGS sequence"/>
</dbReference>
<dbReference type="PANTHER" id="PTHR31471">
    <property type="entry name" value="OS02G0116800 PROTEIN"/>
    <property type="match status" value="1"/>
</dbReference>
<comment type="caution">
    <text evidence="4">The sequence shown here is derived from an EMBL/GenBank/DDBJ whole genome shotgun (WGS) entry which is preliminary data.</text>
</comment>
<protein>
    <recommendedName>
        <fullName evidence="3">Remorin C-terminal domain-containing protein</fullName>
    </recommendedName>
</protein>
<evidence type="ECO:0000313" key="4">
    <source>
        <dbReference type="EMBL" id="KAK3042692.1"/>
    </source>
</evidence>
<sequence>MNQDYDSINSEFATAIAAATFAIYSVEEGRVREGSFKVHMTRARTSKEEPFRVPESGGVSRRLSRKETKEAVEASTRKPLGQGDRAPSSIRPARSRRVETKADAWEKAEIAKIQSRYEKIKSAILAWENEKKASAKHQMELKKSDLEQRRARNSKHYQGKLARINHIAGGARAQAEEKRRYEESMVKEKAKKIRSTGNVPVCCFCF</sequence>
<comment type="similarity">
    <text evidence="1">Belongs to the remorin family.</text>
</comment>
<dbReference type="EMBL" id="JAVXUP010000016">
    <property type="protein sequence ID" value="KAK3042692.1"/>
    <property type="molecule type" value="Genomic_DNA"/>
</dbReference>
<reference evidence="4" key="1">
    <citation type="submission" date="2022-12" db="EMBL/GenBank/DDBJ databases">
        <title>Draft genome assemblies for two species of Escallonia (Escalloniales).</title>
        <authorList>
            <person name="Chanderbali A."/>
            <person name="Dervinis C."/>
            <person name="Anghel I."/>
            <person name="Soltis D."/>
            <person name="Soltis P."/>
            <person name="Zapata F."/>
        </authorList>
    </citation>
    <scope>NUCLEOTIDE SEQUENCE</scope>
    <source>
        <strain evidence="4">UCBG64.0493</strain>
        <tissue evidence="4">Leaf</tissue>
    </source>
</reference>
<feature type="region of interest" description="Disordered" evidence="2">
    <location>
        <begin position="47"/>
        <end position="97"/>
    </location>
</feature>
<dbReference type="InterPro" id="IPR005516">
    <property type="entry name" value="Remorin_C"/>
</dbReference>
<organism evidence="4 5">
    <name type="scientific">Escallonia herrerae</name>
    <dbReference type="NCBI Taxonomy" id="1293975"/>
    <lineage>
        <taxon>Eukaryota</taxon>
        <taxon>Viridiplantae</taxon>
        <taxon>Streptophyta</taxon>
        <taxon>Embryophyta</taxon>
        <taxon>Tracheophyta</taxon>
        <taxon>Spermatophyta</taxon>
        <taxon>Magnoliopsida</taxon>
        <taxon>eudicotyledons</taxon>
        <taxon>Gunneridae</taxon>
        <taxon>Pentapetalae</taxon>
        <taxon>asterids</taxon>
        <taxon>campanulids</taxon>
        <taxon>Escalloniales</taxon>
        <taxon>Escalloniaceae</taxon>
        <taxon>Escallonia</taxon>
    </lineage>
</organism>
<dbReference type="AlphaFoldDB" id="A0AA89BN20"/>
<gene>
    <name evidence="4" type="ORF">RJ639_000750</name>
</gene>
<name>A0AA89BN20_9ASTE</name>
<feature type="compositionally biased region" description="Basic and acidic residues" evidence="2">
    <location>
        <begin position="65"/>
        <end position="76"/>
    </location>
</feature>
<evidence type="ECO:0000256" key="1">
    <source>
        <dbReference type="ARBA" id="ARBA00005711"/>
    </source>
</evidence>
<dbReference type="PANTHER" id="PTHR31471:SF5">
    <property type="entry name" value="GB|AAD39278.1"/>
    <property type="match status" value="1"/>
</dbReference>
<evidence type="ECO:0000256" key="2">
    <source>
        <dbReference type="SAM" id="MobiDB-lite"/>
    </source>
</evidence>
<feature type="domain" description="Remorin C-terminal" evidence="3">
    <location>
        <begin position="97"/>
        <end position="200"/>
    </location>
</feature>